<proteinExistence type="predicted"/>
<dbReference type="GO" id="GO:0006508">
    <property type="term" value="P:proteolysis"/>
    <property type="evidence" value="ECO:0007669"/>
    <property type="project" value="UniProtKB-KW"/>
</dbReference>
<keyword evidence="1" id="KW-0482">Metalloprotease</keyword>
<comment type="caution">
    <text evidence="1">The sequence shown here is derived from an EMBL/GenBank/DDBJ whole genome shotgun (WGS) entry which is preliminary data.</text>
</comment>
<gene>
    <name evidence="1" type="ORF">EPI10_015408</name>
</gene>
<keyword evidence="2" id="KW-1185">Reference proteome</keyword>
<keyword evidence="1" id="KW-0645">Protease</keyword>
<sequence>MLRVLQRVVGAQINRGAVDLLRRDSVEWGRNITTPIVVEYWIESTKKILKDLNCTSKEKLKGTVSLLRDEAYR</sequence>
<dbReference type="GO" id="GO:0008237">
    <property type="term" value="F:metallopeptidase activity"/>
    <property type="evidence" value="ECO:0007669"/>
    <property type="project" value="UniProtKB-KW"/>
</dbReference>
<dbReference type="AlphaFoldDB" id="A0A5B6VKL6"/>
<organism evidence="1 2">
    <name type="scientific">Gossypium australe</name>
    <dbReference type="NCBI Taxonomy" id="47621"/>
    <lineage>
        <taxon>Eukaryota</taxon>
        <taxon>Viridiplantae</taxon>
        <taxon>Streptophyta</taxon>
        <taxon>Embryophyta</taxon>
        <taxon>Tracheophyta</taxon>
        <taxon>Spermatophyta</taxon>
        <taxon>Magnoliopsida</taxon>
        <taxon>eudicotyledons</taxon>
        <taxon>Gunneridae</taxon>
        <taxon>Pentapetalae</taxon>
        <taxon>rosids</taxon>
        <taxon>malvids</taxon>
        <taxon>Malvales</taxon>
        <taxon>Malvaceae</taxon>
        <taxon>Malvoideae</taxon>
        <taxon>Gossypium</taxon>
    </lineage>
</organism>
<name>A0A5B6VKL6_9ROSI</name>
<dbReference type="Proteomes" id="UP000325315">
    <property type="component" value="Unassembled WGS sequence"/>
</dbReference>
<keyword evidence="1" id="KW-0378">Hydrolase</keyword>
<reference evidence="2" key="1">
    <citation type="journal article" date="2019" name="Plant Biotechnol. J.">
        <title>Genome sequencing of the Australian wild diploid species Gossypium australe highlights disease resistance and delayed gland morphogenesis.</title>
        <authorList>
            <person name="Cai Y."/>
            <person name="Cai X."/>
            <person name="Wang Q."/>
            <person name="Wang P."/>
            <person name="Zhang Y."/>
            <person name="Cai C."/>
            <person name="Xu Y."/>
            <person name="Wang K."/>
            <person name="Zhou Z."/>
            <person name="Wang C."/>
            <person name="Geng S."/>
            <person name="Li B."/>
            <person name="Dong Q."/>
            <person name="Hou Y."/>
            <person name="Wang H."/>
            <person name="Ai P."/>
            <person name="Liu Z."/>
            <person name="Yi F."/>
            <person name="Sun M."/>
            <person name="An G."/>
            <person name="Cheng J."/>
            <person name="Zhang Y."/>
            <person name="Shi Q."/>
            <person name="Xie Y."/>
            <person name="Shi X."/>
            <person name="Chang Y."/>
            <person name="Huang F."/>
            <person name="Chen Y."/>
            <person name="Hong S."/>
            <person name="Mi L."/>
            <person name="Sun Q."/>
            <person name="Zhang L."/>
            <person name="Zhou B."/>
            <person name="Peng R."/>
            <person name="Zhang X."/>
            <person name="Liu F."/>
        </authorList>
    </citation>
    <scope>NUCLEOTIDE SEQUENCE [LARGE SCALE GENOMIC DNA]</scope>
    <source>
        <strain evidence="2">cv. PA1801</strain>
    </source>
</reference>
<accession>A0A5B6VKL6</accession>
<dbReference type="EMBL" id="SMMG02000006">
    <property type="protein sequence ID" value="KAA3469641.1"/>
    <property type="molecule type" value="Genomic_DNA"/>
</dbReference>
<evidence type="ECO:0000313" key="1">
    <source>
        <dbReference type="EMBL" id="KAA3469641.1"/>
    </source>
</evidence>
<evidence type="ECO:0000313" key="2">
    <source>
        <dbReference type="Proteomes" id="UP000325315"/>
    </source>
</evidence>
<protein>
    <submittedName>
        <fullName evidence="1">ATP-dependent zinc metalloprotease FtsH</fullName>
    </submittedName>
</protein>